<dbReference type="Gene3D" id="3.40.190.10">
    <property type="entry name" value="Periplasmic binding protein-like II"/>
    <property type="match status" value="2"/>
</dbReference>
<keyword evidence="7" id="KW-0597">Phosphoprotein</keyword>
<evidence type="ECO:0000259" key="16">
    <source>
        <dbReference type="PROSITE" id="PS50109"/>
    </source>
</evidence>
<gene>
    <name evidence="18" type="ORF">SAMN02745216_01596</name>
</gene>
<comment type="subunit">
    <text evidence="5">Homodimer.</text>
</comment>
<dbReference type="Pfam" id="PF00989">
    <property type="entry name" value="PAS"/>
    <property type="match status" value="1"/>
</dbReference>
<feature type="domain" description="PAS" evidence="17">
    <location>
        <begin position="377"/>
        <end position="428"/>
    </location>
</feature>
<dbReference type="InterPro" id="IPR036097">
    <property type="entry name" value="HisK_dim/P_sf"/>
</dbReference>
<evidence type="ECO:0000256" key="12">
    <source>
        <dbReference type="ARBA" id="ARBA00023004"/>
    </source>
</evidence>
<dbReference type="GO" id="GO:0006355">
    <property type="term" value="P:regulation of DNA-templated transcription"/>
    <property type="evidence" value="ECO:0007669"/>
    <property type="project" value="InterPro"/>
</dbReference>
<evidence type="ECO:0000256" key="14">
    <source>
        <dbReference type="ARBA" id="ARBA00048179"/>
    </source>
</evidence>
<dbReference type="InterPro" id="IPR003594">
    <property type="entry name" value="HATPase_dom"/>
</dbReference>
<keyword evidence="15" id="KW-0812">Transmembrane</keyword>
<dbReference type="SMART" id="SM00091">
    <property type="entry name" value="PAS"/>
    <property type="match status" value="1"/>
</dbReference>
<dbReference type="InterPro" id="IPR003661">
    <property type="entry name" value="HisK_dim/P_dom"/>
</dbReference>
<dbReference type="SUPFAM" id="SSF55874">
    <property type="entry name" value="ATPase domain of HSP90 chaperone/DNA topoisomerase II/histidine kinase"/>
    <property type="match status" value="1"/>
</dbReference>
<keyword evidence="10" id="KW-0663">Pyridoxal phosphate</keyword>
<dbReference type="SUPFAM" id="SSF47384">
    <property type="entry name" value="Homodimeric domain of signal transducing histidine kinase"/>
    <property type="match status" value="1"/>
</dbReference>
<evidence type="ECO:0000256" key="7">
    <source>
        <dbReference type="ARBA" id="ARBA00022553"/>
    </source>
</evidence>
<keyword evidence="15" id="KW-1133">Transmembrane helix</keyword>
<dbReference type="Gene3D" id="3.30.565.10">
    <property type="entry name" value="Histidine kinase-like ATPase, C-terminal domain"/>
    <property type="match status" value="1"/>
</dbReference>
<accession>A0A1M6J1W3</accession>
<evidence type="ECO:0000256" key="10">
    <source>
        <dbReference type="ARBA" id="ARBA00022898"/>
    </source>
</evidence>
<evidence type="ECO:0000256" key="9">
    <source>
        <dbReference type="ARBA" id="ARBA00022723"/>
    </source>
</evidence>
<comment type="pathway">
    <text evidence="3">Cofactor biosynthesis; thiamine diphosphate biosynthesis.</text>
</comment>
<dbReference type="InterPro" id="IPR035965">
    <property type="entry name" value="PAS-like_dom_sf"/>
</dbReference>
<comment type="similarity">
    <text evidence="4">Belongs to the NMT1/THI5 family.</text>
</comment>
<reference evidence="19" key="1">
    <citation type="submission" date="2016-11" db="EMBL/GenBank/DDBJ databases">
        <authorList>
            <person name="Varghese N."/>
            <person name="Submissions S."/>
        </authorList>
    </citation>
    <scope>NUCLEOTIDE SEQUENCE [LARGE SCALE GENOMIC DNA]</scope>
    <source>
        <strain evidence="19">DSM 16219</strain>
    </source>
</reference>
<dbReference type="EC" id="2.7.13.3" evidence="6"/>
<feature type="transmembrane region" description="Helical" evidence="15">
    <location>
        <begin position="331"/>
        <end position="354"/>
    </location>
</feature>
<evidence type="ECO:0000313" key="19">
    <source>
        <dbReference type="Proteomes" id="UP000183994"/>
    </source>
</evidence>
<dbReference type="SMART" id="SM00387">
    <property type="entry name" value="HATPase_c"/>
    <property type="match status" value="1"/>
</dbReference>
<dbReference type="InterPro" id="IPR036890">
    <property type="entry name" value="HATPase_C_sf"/>
</dbReference>
<comment type="function">
    <text evidence="2">Responsible for the formation of the pyrimidine heterocycle in the thiamine biosynthesis pathway. Catalyzes the formation of hydroxymethylpyrimidine phosphate (HMP-P) from histidine and pyridoxal phosphate (PLP). The protein uses PLP and the active site histidine to form HMP-P, generating an inactive enzyme. The enzyme can only undergo a single turnover, which suggests it is a suicide enzyme.</text>
</comment>
<dbReference type="Pfam" id="PF02518">
    <property type="entry name" value="HATPase_c"/>
    <property type="match status" value="1"/>
</dbReference>
<dbReference type="AlphaFoldDB" id="A0A1M6J1W3"/>
<dbReference type="GO" id="GO:0000155">
    <property type="term" value="F:phosphorelay sensor kinase activity"/>
    <property type="evidence" value="ECO:0007669"/>
    <property type="project" value="InterPro"/>
</dbReference>
<name>A0A1M6J1W3_9BACT</name>
<evidence type="ECO:0000256" key="11">
    <source>
        <dbReference type="ARBA" id="ARBA00022977"/>
    </source>
</evidence>
<dbReference type="InterPro" id="IPR015168">
    <property type="entry name" value="SsuA/THI5"/>
</dbReference>
<keyword evidence="15" id="KW-0472">Membrane</keyword>
<dbReference type="CDD" id="cd00082">
    <property type="entry name" value="HisKA"/>
    <property type="match status" value="1"/>
</dbReference>
<dbReference type="EMBL" id="FQZU01000007">
    <property type="protein sequence ID" value="SHJ40637.1"/>
    <property type="molecule type" value="Genomic_DNA"/>
</dbReference>
<evidence type="ECO:0000313" key="18">
    <source>
        <dbReference type="EMBL" id="SHJ40637.1"/>
    </source>
</evidence>
<dbReference type="NCBIfam" id="TIGR00229">
    <property type="entry name" value="sensory_box"/>
    <property type="match status" value="1"/>
</dbReference>
<evidence type="ECO:0000256" key="13">
    <source>
        <dbReference type="ARBA" id="ARBA00033171"/>
    </source>
</evidence>
<dbReference type="CDD" id="cd00130">
    <property type="entry name" value="PAS"/>
    <property type="match status" value="1"/>
</dbReference>
<evidence type="ECO:0000256" key="15">
    <source>
        <dbReference type="SAM" id="Phobius"/>
    </source>
</evidence>
<evidence type="ECO:0000256" key="1">
    <source>
        <dbReference type="ARBA" id="ARBA00000085"/>
    </source>
</evidence>
<dbReference type="SUPFAM" id="SSF53850">
    <property type="entry name" value="Periplasmic binding protein-like II"/>
    <property type="match status" value="1"/>
</dbReference>
<dbReference type="PROSITE" id="PS50112">
    <property type="entry name" value="PAS"/>
    <property type="match status" value="1"/>
</dbReference>
<dbReference type="Pfam" id="PF09084">
    <property type="entry name" value="NMT1"/>
    <property type="match status" value="1"/>
</dbReference>
<sequence>MRKQAGLYLILFLFLCVCGSPCIPRAFSKQAKPEPVVLQLKWKHQFQFAGYYAALEKGLYRDAGLDLTVAEGGYAKQTVDEVVSGRAQYGVTNSEVLLHRLRGEPVVVLAAIFQHSPLVLVSHRDKGITSPQNLVGKRVKMSLQGRDTELHASFLNEGISLNALEIVDASVTAQDYLDKNLDALSAYVTNEPFYLKQAGIPYVTIRPNHYGIDFYGDCLFTTEEEIAKHPDRVKAFLKASLEGWIYAMQHQDEMAALIHDKFNSEKSMEHLLYEACAMDALVLPNLVEMGHMNPGRWEHIAETFVRTGIIKPDYSLEGFLYNPNPEPDFRWLRRSLGIALAALLGAGVIALILFNSNRKLTREISFREKVELEMQALKNLFEDAINSMPSVIAGINAEGRVTLWNRKAELETGLSADEARGQNLTDVLPELDFLMEKVRLSAKTGEISRKNKVERKVQDQVRYADVTVFPLSEGLESVAVVRVDDVTEQVRVGEMMVQAEKMISLGSLAAGMAHEINNPLAIIMQNAEVVLNRVSPGLAANQTAAEKAGLSVQSIYAYLELRGVLQMLQYIREAGEKAAVIVGDMMGFGGNTRGNFQKENLDDLLDVAIKLAQNDYDLARKYDFKNIEIIRDYRFPDIPLLCERSGIQQVILDLLRNAASAMRRGDAGSGRQKIELRTSREGDMVRIEVEDNGPGMDEATARRVFEPFFTTNEVGEGTGLGLSASYFIITQSHKGKMTLETTPGLGSKFIIHLPIMGPAGQNPDDMSQSGSSSV</sequence>
<evidence type="ECO:0000256" key="3">
    <source>
        <dbReference type="ARBA" id="ARBA00004948"/>
    </source>
</evidence>
<dbReference type="RefSeq" id="WP_073474738.1">
    <property type="nucleotide sequence ID" value="NZ_FQZU01000007.1"/>
</dbReference>
<dbReference type="SMART" id="SM00388">
    <property type="entry name" value="HisKA"/>
    <property type="match status" value="1"/>
</dbReference>
<comment type="catalytic activity">
    <reaction evidence="14">
        <text>N(6)-(pyridoxal phosphate)-L-lysyl-[4-amino-5-hydroxymethyl-2-methylpyrimidine phosphate synthase] + L-histidyl-[4-amino-5-hydroxymethyl-2-methylpyrimidine phosphate synthase] + 2 Fe(3+) + 4 H2O = L-lysyl-[4-amino-5-hydroxymethyl-2-methylpyrimidine phosphate synthase] + (2S)-2-amino-5-hydroxy-4-oxopentanoyl-[4-amino-5-hydroxymethyl-2-methylpyrimidine phosphate synthase] + 4-amino-2-methyl-5-(phosphooxymethyl)pyrimidine + 3-oxopropanoate + 2 Fe(2+) + 2 H(+)</text>
        <dbReference type="Rhea" id="RHEA:65756"/>
        <dbReference type="Rhea" id="RHEA-COMP:16892"/>
        <dbReference type="Rhea" id="RHEA-COMP:16893"/>
        <dbReference type="Rhea" id="RHEA-COMP:16894"/>
        <dbReference type="Rhea" id="RHEA-COMP:16895"/>
        <dbReference type="ChEBI" id="CHEBI:15377"/>
        <dbReference type="ChEBI" id="CHEBI:15378"/>
        <dbReference type="ChEBI" id="CHEBI:29033"/>
        <dbReference type="ChEBI" id="CHEBI:29034"/>
        <dbReference type="ChEBI" id="CHEBI:29969"/>
        <dbReference type="ChEBI" id="CHEBI:29979"/>
        <dbReference type="ChEBI" id="CHEBI:33190"/>
        <dbReference type="ChEBI" id="CHEBI:58354"/>
        <dbReference type="ChEBI" id="CHEBI:143915"/>
        <dbReference type="ChEBI" id="CHEBI:157692"/>
    </reaction>
    <physiologicalReaction direction="left-to-right" evidence="14">
        <dbReference type="Rhea" id="RHEA:65757"/>
    </physiologicalReaction>
</comment>
<dbReference type="STRING" id="1121393.SAMN02745216_01596"/>
<keyword evidence="12" id="KW-0408">Iron</keyword>
<evidence type="ECO:0000259" key="17">
    <source>
        <dbReference type="PROSITE" id="PS50112"/>
    </source>
</evidence>
<evidence type="ECO:0000256" key="2">
    <source>
        <dbReference type="ARBA" id="ARBA00003469"/>
    </source>
</evidence>
<keyword evidence="9" id="KW-0479">Metal-binding</keyword>
<dbReference type="PRINTS" id="PR00344">
    <property type="entry name" value="BCTRLSENSOR"/>
</dbReference>
<keyword evidence="19" id="KW-1185">Reference proteome</keyword>
<protein>
    <recommendedName>
        <fullName evidence="6">histidine kinase</fullName>
        <ecNumber evidence="6">2.7.13.3</ecNumber>
    </recommendedName>
    <alternativeName>
        <fullName evidence="13">Thiamine pyrimidine synthase</fullName>
    </alternativeName>
</protein>
<dbReference type="InterPro" id="IPR004358">
    <property type="entry name" value="Sig_transdc_His_kin-like_C"/>
</dbReference>
<dbReference type="InterPro" id="IPR027939">
    <property type="entry name" value="NMT1/THI5"/>
</dbReference>
<dbReference type="GO" id="GO:0009228">
    <property type="term" value="P:thiamine biosynthetic process"/>
    <property type="evidence" value="ECO:0007669"/>
    <property type="project" value="UniProtKB-KW"/>
</dbReference>
<organism evidence="18 19">
    <name type="scientific">Desulfatibacillum alkenivorans DSM 16219</name>
    <dbReference type="NCBI Taxonomy" id="1121393"/>
    <lineage>
        <taxon>Bacteria</taxon>
        <taxon>Pseudomonadati</taxon>
        <taxon>Thermodesulfobacteriota</taxon>
        <taxon>Desulfobacteria</taxon>
        <taxon>Desulfobacterales</taxon>
        <taxon>Desulfatibacillaceae</taxon>
        <taxon>Desulfatibacillum</taxon>
    </lineage>
</organism>
<keyword evidence="8" id="KW-0808">Transferase</keyword>
<dbReference type="OrthoDB" id="174578at2"/>
<dbReference type="InterPro" id="IPR005467">
    <property type="entry name" value="His_kinase_dom"/>
</dbReference>
<dbReference type="PANTHER" id="PTHR31528:SF1">
    <property type="entry name" value="4-AMINO-5-HYDROXYMETHYL-2-METHYLPYRIMIDINE PHOSPHATE SYNTHASE THI11-RELATED"/>
    <property type="match status" value="1"/>
</dbReference>
<dbReference type="PROSITE" id="PS50109">
    <property type="entry name" value="HIS_KIN"/>
    <property type="match status" value="1"/>
</dbReference>
<dbReference type="PANTHER" id="PTHR31528">
    <property type="entry name" value="4-AMINO-5-HYDROXYMETHYL-2-METHYLPYRIMIDINE PHOSPHATE SYNTHASE THI11-RELATED"/>
    <property type="match status" value="1"/>
</dbReference>
<dbReference type="SUPFAM" id="SSF55785">
    <property type="entry name" value="PYP-like sensor domain (PAS domain)"/>
    <property type="match status" value="1"/>
</dbReference>
<dbReference type="InterPro" id="IPR000014">
    <property type="entry name" value="PAS"/>
</dbReference>
<comment type="catalytic activity">
    <reaction evidence="1">
        <text>ATP + protein L-histidine = ADP + protein N-phospho-L-histidine.</text>
        <dbReference type="EC" id="2.7.13.3"/>
    </reaction>
</comment>
<feature type="domain" description="Histidine kinase" evidence="16">
    <location>
        <begin position="511"/>
        <end position="757"/>
    </location>
</feature>
<keyword evidence="11" id="KW-0784">Thiamine biosynthesis</keyword>
<dbReference type="GO" id="GO:0046872">
    <property type="term" value="F:metal ion binding"/>
    <property type="evidence" value="ECO:0007669"/>
    <property type="project" value="UniProtKB-KW"/>
</dbReference>
<dbReference type="Gene3D" id="1.10.287.130">
    <property type="match status" value="1"/>
</dbReference>
<proteinExistence type="inferred from homology"/>
<dbReference type="Gene3D" id="3.30.450.20">
    <property type="entry name" value="PAS domain"/>
    <property type="match status" value="1"/>
</dbReference>
<dbReference type="InterPro" id="IPR013767">
    <property type="entry name" value="PAS_fold"/>
</dbReference>
<evidence type="ECO:0000256" key="6">
    <source>
        <dbReference type="ARBA" id="ARBA00012438"/>
    </source>
</evidence>
<evidence type="ECO:0000256" key="5">
    <source>
        <dbReference type="ARBA" id="ARBA00011738"/>
    </source>
</evidence>
<dbReference type="Proteomes" id="UP000183994">
    <property type="component" value="Unassembled WGS sequence"/>
</dbReference>
<evidence type="ECO:0000256" key="4">
    <source>
        <dbReference type="ARBA" id="ARBA00009406"/>
    </source>
</evidence>
<evidence type="ECO:0000256" key="8">
    <source>
        <dbReference type="ARBA" id="ARBA00022679"/>
    </source>
</evidence>